<dbReference type="CDD" id="cd07344">
    <property type="entry name" value="M48_yhfN_like"/>
    <property type="match status" value="1"/>
</dbReference>
<dbReference type="AlphaFoldDB" id="A0AAC9UHG3"/>
<protein>
    <recommendedName>
        <fullName evidence="1">YgjP-like metallopeptidase domain-containing protein</fullName>
    </recommendedName>
</protein>
<sequence>MFAYQLKKSTRRKTVAIKVHNQNVTVYAPHHVQKKVLDNWLLEKKSWVEAQLQKQLTLVDTKQYPLKDKKIWVFSEAINLTFQQGNTSTVERQQDGLLITVSARVKHQQQKYQLLLEAYLKEQLTAYIEMRLNDFCTLMQEALPNDLNIAVYKRKWGSCNSKRALTFNLLLIGAPHSIIDYVIVHELAHLRHLNHSKAFWQRVAQFCPDYKASTLWLKQYGMSLQWVF</sequence>
<dbReference type="InterPro" id="IPR002725">
    <property type="entry name" value="YgjP-like_metallopeptidase"/>
</dbReference>
<dbReference type="RefSeq" id="WP_089368016.1">
    <property type="nucleotide sequence ID" value="NZ_BJXZ01000002.1"/>
</dbReference>
<organism evidence="2 3">
    <name type="scientific">Pseudoalteromonas nigrifaciens</name>
    <dbReference type="NCBI Taxonomy" id="28109"/>
    <lineage>
        <taxon>Bacteria</taxon>
        <taxon>Pseudomonadati</taxon>
        <taxon>Pseudomonadota</taxon>
        <taxon>Gammaproteobacteria</taxon>
        <taxon>Alteromonadales</taxon>
        <taxon>Pseudoalteromonadaceae</taxon>
        <taxon>Pseudoalteromonas</taxon>
    </lineage>
</organism>
<dbReference type="Pfam" id="PF01863">
    <property type="entry name" value="YgjP-like"/>
    <property type="match status" value="1"/>
</dbReference>
<proteinExistence type="predicted"/>
<name>A0AAC9UHG3_9GAMM</name>
<keyword evidence="3" id="KW-1185">Reference proteome</keyword>
<reference evidence="2 3" key="1">
    <citation type="submission" date="2015-03" db="EMBL/GenBank/DDBJ databases">
        <authorList>
            <person name="Xie B.-B."/>
            <person name="Rong J.-C."/>
            <person name="Qin Q.-L."/>
            <person name="Zhang Y.-Z."/>
        </authorList>
    </citation>
    <scope>NUCLEOTIDE SEQUENCE [LARGE SCALE GENOMIC DNA]</scope>
    <source>
        <strain evidence="2 3">KMM 661</strain>
    </source>
</reference>
<accession>A0AAC9UHG3</accession>
<dbReference type="GeneID" id="300941261"/>
<evidence type="ECO:0000313" key="3">
    <source>
        <dbReference type="Proteomes" id="UP000198329"/>
    </source>
</evidence>
<dbReference type="Proteomes" id="UP000198329">
    <property type="component" value="Chromosome I"/>
</dbReference>
<feature type="domain" description="YgjP-like metallopeptidase" evidence="1">
    <location>
        <begin position="13"/>
        <end position="219"/>
    </location>
</feature>
<dbReference type="EMBL" id="CP011036">
    <property type="protein sequence ID" value="ASM53586.1"/>
    <property type="molecule type" value="Genomic_DNA"/>
</dbReference>
<evidence type="ECO:0000259" key="1">
    <source>
        <dbReference type="Pfam" id="PF01863"/>
    </source>
</evidence>
<dbReference type="InterPro" id="IPR053136">
    <property type="entry name" value="UTP_pyrophosphatase-like"/>
</dbReference>
<dbReference type="KEGG" id="png:PNIG_a1426"/>
<dbReference type="Gene3D" id="3.30.2010.10">
    <property type="entry name" value="Metalloproteases ('zincins'), catalytic domain"/>
    <property type="match status" value="1"/>
</dbReference>
<dbReference type="PANTHER" id="PTHR30399">
    <property type="entry name" value="UNCHARACTERIZED PROTEIN YGJP"/>
    <property type="match status" value="1"/>
</dbReference>
<evidence type="ECO:0000313" key="2">
    <source>
        <dbReference type="EMBL" id="ASM53586.1"/>
    </source>
</evidence>
<gene>
    <name evidence="2" type="ORF">PNIG_a1426</name>
</gene>
<dbReference type="PANTHER" id="PTHR30399:SF1">
    <property type="entry name" value="UTP PYROPHOSPHATASE"/>
    <property type="match status" value="1"/>
</dbReference>